<gene>
    <name evidence="8" type="primary">Cnig_chr_II.g7578</name>
    <name evidence="8" type="ORF">B9Z55_007578</name>
</gene>
<feature type="zinc finger region" description="C3H1-type" evidence="5">
    <location>
        <begin position="115"/>
        <end position="145"/>
    </location>
</feature>
<feature type="zinc finger region" description="C3H1-type" evidence="5">
    <location>
        <begin position="396"/>
        <end position="426"/>
    </location>
</feature>
<keyword evidence="1 5" id="KW-0479">Metal-binding</keyword>
<evidence type="ECO:0000313" key="9">
    <source>
        <dbReference type="Proteomes" id="UP000230233"/>
    </source>
</evidence>
<comment type="caution">
    <text evidence="8">The sequence shown here is derived from an EMBL/GenBank/DDBJ whole genome shotgun (WGS) entry which is preliminary data.</text>
</comment>
<evidence type="ECO:0000259" key="7">
    <source>
        <dbReference type="PROSITE" id="PS50103"/>
    </source>
</evidence>
<dbReference type="PANTHER" id="PTHR12547:SF18">
    <property type="entry name" value="PROTEIN TIS11"/>
    <property type="match status" value="1"/>
</dbReference>
<dbReference type="GO" id="GO:0003730">
    <property type="term" value="F:mRNA 3'-UTR binding"/>
    <property type="evidence" value="ECO:0007669"/>
    <property type="project" value="TreeGrafter"/>
</dbReference>
<dbReference type="FunFam" id="4.10.1000.10:FF:000001">
    <property type="entry name" value="zinc finger CCCH domain-containing protein 15-like"/>
    <property type="match status" value="1"/>
</dbReference>
<feature type="compositionally biased region" description="Basic and acidic residues" evidence="6">
    <location>
        <begin position="494"/>
        <end position="527"/>
    </location>
</feature>
<dbReference type="InterPro" id="IPR036855">
    <property type="entry name" value="Znf_CCCH_sf"/>
</dbReference>
<dbReference type="GO" id="GO:0043186">
    <property type="term" value="C:P granule"/>
    <property type="evidence" value="ECO:0007669"/>
    <property type="project" value="UniProtKB-ARBA"/>
</dbReference>
<organism evidence="8 9">
    <name type="scientific">Caenorhabditis nigoni</name>
    <dbReference type="NCBI Taxonomy" id="1611254"/>
    <lineage>
        <taxon>Eukaryota</taxon>
        <taxon>Metazoa</taxon>
        <taxon>Ecdysozoa</taxon>
        <taxon>Nematoda</taxon>
        <taxon>Chromadorea</taxon>
        <taxon>Rhabditida</taxon>
        <taxon>Rhabditina</taxon>
        <taxon>Rhabditomorpha</taxon>
        <taxon>Rhabditoidea</taxon>
        <taxon>Rhabditidae</taxon>
        <taxon>Peloderinae</taxon>
        <taxon>Caenorhabditis</taxon>
    </lineage>
</organism>
<feature type="domain" description="C3H1-type" evidence="7">
    <location>
        <begin position="68"/>
        <end position="98"/>
    </location>
</feature>
<dbReference type="GO" id="GO:0008270">
    <property type="term" value="F:zinc ion binding"/>
    <property type="evidence" value="ECO:0007669"/>
    <property type="project" value="UniProtKB-KW"/>
</dbReference>
<dbReference type="InterPro" id="IPR045877">
    <property type="entry name" value="ZFP36-like"/>
</dbReference>
<dbReference type="GO" id="GO:0030154">
    <property type="term" value="P:cell differentiation"/>
    <property type="evidence" value="ECO:0007669"/>
    <property type="project" value="UniProtKB-ARBA"/>
</dbReference>
<evidence type="ECO:0000256" key="6">
    <source>
        <dbReference type="SAM" id="MobiDB-lite"/>
    </source>
</evidence>
<dbReference type="SUPFAM" id="SSF160443">
    <property type="entry name" value="SMR domain-like"/>
    <property type="match status" value="1"/>
</dbReference>
<dbReference type="EMBL" id="PDUG01000002">
    <property type="protein sequence ID" value="PIC48698.1"/>
    <property type="molecule type" value="Genomic_DNA"/>
</dbReference>
<keyword evidence="3 5" id="KW-0863">Zinc-finger</keyword>
<dbReference type="FunFam" id="4.10.1000.10:FF:000018">
    <property type="entry name" value="Zinc finger protein"/>
    <property type="match status" value="1"/>
</dbReference>
<evidence type="ECO:0000256" key="5">
    <source>
        <dbReference type="PROSITE-ProRule" id="PRU00723"/>
    </source>
</evidence>
<dbReference type="InterPro" id="IPR000571">
    <property type="entry name" value="Znf_CCCH"/>
</dbReference>
<dbReference type="GO" id="GO:0005829">
    <property type="term" value="C:cytosol"/>
    <property type="evidence" value="ECO:0007669"/>
    <property type="project" value="TreeGrafter"/>
</dbReference>
<dbReference type="PANTHER" id="PTHR12547">
    <property type="entry name" value="CCCH ZINC FINGER/TIS11-RELATED"/>
    <property type="match status" value="1"/>
</dbReference>
<feature type="domain" description="C3H1-type" evidence="7">
    <location>
        <begin position="396"/>
        <end position="426"/>
    </location>
</feature>
<protein>
    <recommendedName>
        <fullName evidence="7">C3H1-type domain-containing protein</fullName>
    </recommendedName>
</protein>
<feature type="zinc finger region" description="C3H1-type" evidence="5">
    <location>
        <begin position="68"/>
        <end position="98"/>
    </location>
</feature>
<feature type="domain" description="C3H1-type" evidence="7">
    <location>
        <begin position="115"/>
        <end position="145"/>
    </location>
</feature>
<dbReference type="AlphaFoldDB" id="A0A2G5VAB0"/>
<dbReference type="Proteomes" id="UP000230233">
    <property type="component" value="Chromosome II"/>
</dbReference>
<evidence type="ECO:0000256" key="3">
    <source>
        <dbReference type="ARBA" id="ARBA00022771"/>
    </source>
</evidence>
<evidence type="ECO:0000256" key="2">
    <source>
        <dbReference type="ARBA" id="ARBA00022737"/>
    </source>
</evidence>
<sequence>MCPPTTFGSFASAQFFYPAEMMYSMPTQFLPTMPIAAPMMPSGYGYYPQPQPSGSFDEENKENAGPNNYKTRLCKLHNSGKSTFCPHGAACRFAHGVEELRSSGSVPDQQVQSKSYKTILCRNYAPGGPGDCPYRLACQYIHPSDGLLFKFCQADTPEFKVLKGRHQEEIQQLHAQRMMAPPSQQFQIEASINFKIRQFNIRHPNGKDYHDLHGMTTMGMVSYVQDIVQQMMMTGSKKTWLEVGRGTHSANGFPAMKTHLMNNCHLFPGCSFVPIIGNDDSIIMCPPISFGVATQYFFQADMMFSMPPPHYAPMPLAVPMEQYGYGYYPEPQPSGSYSEQNKENEVPSSYKTRLCKLFNSGKSTICPHGANCRFAHGVEELRSYGTVPDHQVQSKSYKTILCRNYAPGGSGDCPYRLACRHARVQGAKGTAPGRNPAVTCSKDGGSTQPAVPIGSHDQLQGQAIQHRPSEWKGLPRIAWDDDNGDDQLRAGYRQADEEDRRDQGMAVSRERDPFGKWIRSNEDPLDE</sequence>
<dbReference type="OrthoDB" id="410307at2759"/>
<evidence type="ECO:0000256" key="1">
    <source>
        <dbReference type="ARBA" id="ARBA00022723"/>
    </source>
</evidence>
<dbReference type="Pfam" id="PF00642">
    <property type="entry name" value="zf-CCCH"/>
    <property type="match status" value="2"/>
</dbReference>
<feature type="zinc finger region" description="C3H1-type" evidence="5">
    <location>
        <begin position="349"/>
        <end position="379"/>
    </location>
</feature>
<dbReference type="InterPro" id="IPR036063">
    <property type="entry name" value="Smr_dom_sf"/>
</dbReference>
<dbReference type="GO" id="GO:0010468">
    <property type="term" value="P:regulation of gene expression"/>
    <property type="evidence" value="ECO:0007669"/>
    <property type="project" value="UniProtKB-ARBA"/>
</dbReference>
<dbReference type="Gene3D" id="4.10.1000.10">
    <property type="entry name" value="Zinc finger, CCCH-type"/>
    <property type="match status" value="4"/>
</dbReference>
<dbReference type="PROSITE" id="PS50103">
    <property type="entry name" value="ZF_C3H1"/>
    <property type="match status" value="4"/>
</dbReference>
<dbReference type="GO" id="GO:0080090">
    <property type="term" value="P:regulation of primary metabolic process"/>
    <property type="evidence" value="ECO:0007669"/>
    <property type="project" value="UniProtKB-ARBA"/>
</dbReference>
<accession>A0A2G5VAB0</accession>
<evidence type="ECO:0000256" key="4">
    <source>
        <dbReference type="ARBA" id="ARBA00022833"/>
    </source>
</evidence>
<feature type="region of interest" description="Disordered" evidence="6">
    <location>
        <begin position="458"/>
        <end position="527"/>
    </location>
</feature>
<keyword evidence="4 5" id="KW-0862">Zinc</keyword>
<keyword evidence="2" id="KW-0677">Repeat</keyword>
<feature type="domain" description="C3H1-type" evidence="7">
    <location>
        <begin position="349"/>
        <end position="379"/>
    </location>
</feature>
<evidence type="ECO:0000313" key="8">
    <source>
        <dbReference type="EMBL" id="PIC48698.1"/>
    </source>
</evidence>
<name>A0A2G5VAB0_9PELO</name>
<dbReference type="SUPFAM" id="SSF90229">
    <property type="entry name" value="CCCH zinc finger"/>
    <property type="match status" value="2"/>
</dbReference>
<dbReference type="SMART" id="SM00356">
    <property type="entry name" value="ZnF_C3H1"/>
    <property type="match status" value="4"/>
</dbReference>
<reference evidence="9" key="1">
    <citation type="submission" date="2017-10" db="EMBL/GenBank/DDBJ databases">
        <title>Rapid genome shrinkage in a self-fertile nematode reveals novel sperm competition proteins.</title>
        <authorList>
            <person name="Yin D."/>
            <person name="Schwarz E.M."/>
            <person name="Thomas C.G."/>
            <person name="Felde R.L."/>
            <person name="Korf I.F."/>
            <person name="Cutter A.D."/>
            <person name="Schartner C.M."/>
            <person name="Ralston E.J."/>
            <person name="Meyer B.J."/>
            <person name="Haag E.S."/>
        </authorList>
    </citation>
    <scope>NUCLEOTIDE SEQUENCE [LARGE SCALE GENOMIC DNA]</scope>
    <source>
        <strain evidence="9">JU1422</strain>
    </source>
</reference>
<proteinExistence type="predicted"/>
<keyword evidence="9" id="KW-1185">Reference proteome</keyword>